<dbReference type="OrthoDB" id="202131at2157"/>
<dbReference type="GO" id="GO:0005975">
    <property type="term" value="P:carbohydrate metabolic process"/>
    <property type="evidence" value="ECO:0007669"/>
    <property type="project" value="InterPro"/>
</dbReference>
<dbReference type="CDD" id="cd02947">
    <property type="entry name" value="TRX_family"/>
    <property type="match status" value="1"/>
</dbReference>
<name>A0A2U9IHS9_9CREN</name>
<dbReference type="InterPro" id="IPR017937">
    <property type="entry name" value="Thioredoxin_CS"/>
</dbReference>
<evidence type="ECO:0000313" key="3">
    <source>
        <dbReference type="Proteomes" id="UP000248044"/>
    </source>
</evidence>
<dbReference type="Proteomes" id="UP000248044">
    <property type="component" value="Chromosome"/>
</dbReference>
<evidence type="ECO:0000259" key="1">
    <source>
        <dbReference type="Pfam" id="PF00085"/>
    </source>
</evidence>
<evidence type="ECO:0000313" key="2">
    <source>
        <dbReference type="EMBL" id="AWR95570.1"/>
    </source>
</evidence>
<dbReference type="SUPFAM" id="SSF52833">
    <property type="entry name" value="Thioredoxin-like"/>
    <property type="match status" value="1"/>
</dbReference>
<feature type="domain" description="Thioredoxin" evidence="1">
    <location>
        <begin position="4"/>
        <end position="95"/>
    </location>
</feature>
<dbReference type="Gene3D" id="3.40.30.10">
    <property type="entry name" value="Glutaredoxin"/>
    <property type="match status" value="1"/>
</dbReference>
<dbReference type="GeneID" id="36833330"/>
<dbReference type="Pfam" id="PF00085">
    <property type="entry name" value="Thioredoxin"/>
    <property type="match status" value="1"/>
</dbReference>
<accession>A0A2U9IHS9</accession>
<dbReference type="SUPFAM" id="SSF48208">
    <property type="entry name" value="Six-hairpin glycosidases"/>
    <property type="match status" value="1"/>
</dbReference>
<dbReference type="KEGG" id="abri:DFR85_14200"/>
<gene>
    <name evidence="2" type="ORF">DFR85_14200</name>
</gene>
<reference evidence="2 3" key="1">
    <citation type="submission" date="2018-05" db="EMBL/GenBank/DDBJ databases">
        <title>Complete Genome Sequences of Extremely Thermoacidophilic, Metal-Mobilizing Type-Strain Members of the Archaeal Family Sulfolobaceae: Acidianus brierleyi DSM-1651T, Acidianus sulfidivorans DSM-18786T, Metallosphaera hakonensis DSM-7519T, and Metallosphaera prunae DSM-10039T.</title>
        <authorList>
            <person name="Counts J.A."/>
            <person name="Kelly R.M."/>
        </authorList>
    </citation>
    <scope>NUCLEOTIDE SEQUENCE [LARGE SCALE GENOMIC DNA]</scope>
    <source>
        <strain evidence="2 3">DSM 1651</strain>
    </source>
</reference>
<protein>
    <submittedName>
        <fullName evidence="2">Thioredoxin</fullName>
    </submittedName>
</protein>
<dbReference type="InterPro" id="IPR013766">
    <property type="entry name" value="Thioredoxin_domain"/>
</dbReference>
<keyword evidence="3" id="KW-1185">Reference proteome</keyword>
<organism evidence="2 3">
    <name type="scientific">Acidianus brierleyi</name>
    <dbReference type="NCBI Taxonomy" id="41673"/>
    <lineage>
        <taxon>Archaea</taxon>
        <taxon>Thermoproteota</taxon>
        <taxon>Thermoprotei</taxon>
        <taxon>Sulfolobales</taxon>
        <taxon>Sulfolobaceae</taxon>
        <taxon>Acidianus</taxon>
    </lineage>
</organism>
<dbReference type="AlphaFoldDB" id="A0A2U9IHS9"/>
<dbReference type="PROSITE" id="PS00194">
    <property type="entry name" value="THIOREDOXIN_1"/>
    <property type="match status" value="1"/>
</dbReference>
<dbReference type="RefSeq" id="WP_110271448.1">
    <property type="nucleotide sequence ID" value="NZ_CP029289.2"/>
</dbReference>
<dbReference type="InterPro" id="IPR008928">
    <property type="entry name" value="6-hairpin_glycosidase_sf"/>
</dbReference>
<dbReference type="EMBL" id="CP029289">
    <property type="protein sequence ID" value="AWR95570.1"/>
    <property type="molecule type" value="Genomic_DNA"/>
</dbReference>
<proteinExistence type="predicted"/>
<sequence length="416" mass="48612">MKFKKWRDVINEGTPLKLLYFYTDWCEYCEKQKEILDKIPDWDSFSYAEINADERPDLAIRYSPQIYPSISIITENNVVGGLYGYNDSQQIEETMLIALDLYNGGGKLFSEKNLKNVSKRTYNVTDAIDLIKRNCLAFFDIYYGGFEREPKYYLPNVLRFLLRDKKDPYSLEVVKYTVDAVIYNLWNEGFYAYAKKYDWSEPSKEKLLDINAEMVITLLETYERTKDDYYLGYAIETGKWILKNRDREFYPIAVGENKGGYYMPVNSEIGEMFYLLYKYSNISKFLEESTRLAKILPEKLSHNLESDSPLFLIDMAYLLRFLSSMGKGIELIPKIKDLFYGGDAFFDVPLSLAREEKIGRFKLLTDNSVLAQALLKLGVVNEATKIANFFLKSFYNYTYFSQAEYGMLLAMLNENV</sequence>
<dbReference type="InterPro" id="IPR036249">
    <property type="entry name" value="Thioredoxin-like_sf"/>
</dbReference>